<dbReference type="Proteomes" id="UP000756132">
    <property type="component" value="Chromosome 5"/>
</dbReference>
<reference evidence="3" key="1">
    <citation type="submission" date="2021-12" db="EMBL/GenBank/DDBJ databases">
        <authorList>
            <person name="Zaccaron A."/>
            <person name="Stergiopoulos I."/>
        </authorList>
    </citation>
    <scope>NUCLEOTIDE SEQUENCE</scope>
    <source>
        <strain evidence="3">Race5_Kim</strain>
    </source>
</reference>
<dbReference type="Pfam" id="PF08240">
    <property type="entry name" value="ADH_N"/>
    <property type="match status" value="1"/>
</dbReference>
<name>A0A9Q8LIR3_PASFU</name>
<dbReference type="EMBL" id="CP090167">
    <property type="protein sequence ID" value="UJO18130.1"/>
    <property type="molecule type" value="Genomic_DNA"/>
</dbReference>
<feature type="domain" description="Enoyl reductase (ER)" evidence="2">
    <location>
        <begin position="25"/>
        <end position="355"/>
    </location>
</feature>
<dbReference type="InterPro" id="IPR011032">
    <property type="entry name" value="GroES-like_sf"/>
</dbReference>
<evidence type="ECO:0000256" key="1">
    <source>
        <dbReference type="ARBA" id="ARBA00022857"/>
    </source>
</evidence>
<proteinExistence type="predicted"/>
<dbReference type="PANTHER" id="PTHR44154:SF1">
    <property type="entry name" value="QUINONE OXIDOREDUCTASE"/>
    <property type="match status" value="1"/>
</dbReference>
<dbReference type="GO" id="GO:0008270">
    <property type="term" value="F:zinc ion binding"/>
    <property type="evidence" value="ECO:0007669"/>
    <property type="project" value="InterPro"/>
</dbReference>
<gene>
    <name evidence="3" type="ORF">CLAFUR5_06266</name>
</gene>
<evidence type="ECO:0000259" key="2">
    <source>
        <dbReference type="SMART" id="SM00829"/>
    </source>
</evidence>
<evidence type="ECO:0000313" key="4">
    <source>
        <dbReference type="Proteomes" id="UP000756132"/>
    </source>
</evidence>
<dbReference type="InterPro" id="IPR020843">
    <property type="entry name" value="ER"/>
</dbReference>
<dbReference type="InterPro" id="IPR014182">
    <property type="entry name" value="ADH_Zn_typ-1"/>
</dbReference>
<dbReference type="InterPro" id="IPR013154">
    <property type="entry name" value="ADH-like_N"/>
</dbReference>
<reference evidence="3" key="2">
    <citation type="journal article" date="2022" name="Microb. Genom.">
        <title>A chromosome-scale genome assembly of the tomato pathogen Cladosporium fulvum reveals a compartmentalized genome architecture and the presence of a dispensable chromosome.</title>
        <authorList>
            <person name="Zaccaron A.Z."/>
            <person name="Chen L.H."/>
            <person name="Samaras A."/>
            <person name="Stergiopoulos I."/>
        </authorList>
    </citation>
    <scope>NUCLEOTIDE SEQUENCE</scope>
    <source>
        <strain evidence="3">Race5_Kim</strain>
    </source>
</reference>
<evidence type="ECO:0000313" key="3">
    <source>
        <dbReference type="EMBL" id="UJO18130.1"/>
    </source>
</evidence>
<dbReference type="SMART" id="SM00829">
    <property type="entry name" value="PKS_ER"/>
    <property type="match status" value="1"/>
</dbReference>
<dbReference type="KEGG" id="ffu:CLAFUR5_06266"/>
<protein>
    <submittedName>
        <fullName evidence="3">Zinc-type alcohol dehydrogenase-like protein</fullName>
    </submittedName>
</protein>
<dbReference type="SUPFAM" id="SSF50129">
    <property type="entry name" value="GroES-like"/>
    <property type="match status" value="1"/>
</dbReference>
<keyword evidence="1" id="KW-0521">NADP</keyword>
<dbReference type="GO" id="GO:0016491">
    <property type="term" value="F:oxidoreductase activity"/>
    <property type="evidence" value="ECO:0007669"/>
    <property type="project" value="InterPro"/>
</dbReference>
<keyword evidence="4" id="KW-1185">Reference proteome</keyword>
<dbReference type="SUPFAM" id="SSF51735">
    <property type="entry name" value="NAD(P)-binding Rossmann-fold domains"/>
    <property type="match status" value="1"/>
</dbReference>
<dbReference type="OrthoDB" id="3509362at2759"/>
<accession>A0A9Q8LIR3</accession>
<dbReference type="GeneID" id="71986144"/>
<dbReference type="PANTHER" id="PTHR44154">
    <property type="entry name" value="QUINONE OXIDOREDUCTASE"/>
    <property type="match status" value="1"/>
</dbReference>
<dbReference type="InterPro" id="IPR051603">
    <property type="entry name" value="Zinc-ADH_QOR/CCCR"/>
</dbReference>
<dbReference type="Gene3D" id="3.40.50.720">
    <property type="entry name" value="NAD(P)-binding Rossmann-like Domain"/>
    <property type="match status" value="1"/>
</dbReference>
<organism evidence="3 4">
    <name type="scientific">Passalora fulva</name>
    <name type="common">Tomato leaf mold</name>
    <name type="synonym">Cladosporium fulvum</name>
    <dbReference type="NCBI Taxonomy" id="5499"/>
    <lineage>
        <taxon>Eukaryota</taxon>
        <taxon>Fungi</taxon>
        <taxon>Dikarya</taxon>
        <taxon>Ascomycota</taxon>
        <taxon>Pezizomycotina</taxon>
        <taxon>Dothideomycetes</taxon>
        <taxon>Dothideomycetidae</taxon>
        <taxon>Mycosphaerellales</taxon>
        <taxon>Mycosphaerellaceae</taxon>
        <taxon>Fulvia</taxon>
    </lineage>
</organism>
<dbReference type="Gene3D" id="3.90.180.10">
    <property type="entry name" value="Medium-chain alcohol dehydrogenases, catalytic domain"/>
    <property type="match status" value="1"/>
</dbReference>
<sequence length="369" mass="40101">MISVDVRTSSISMSSMKAVAVSDYGTIENLIATEVAKPDKPGGHDLLVRVKATSVNPVDTKARNGTYDDYPDYYKRTPSVPHVLGFDGADIVEHVGGKVQDVKVGDEVFYSGSPIRQGANAVYMLVDSRSVARKPNSLNFAQAAAMPLTWITAYEALVERLEIKEGENAGILIINGSGGVGSVASQIARQLLRLPVVVTTTSREETTAWSKELGATHTVNHREDVVQQIKDLKLQVPLKYVFITHTPASKYIRDSASICAPFGKVCSIVQDQEIPMYGTEWMAKSLTYVWCLLGTKPYYGVQLDSHGKILKQLAEFVDSGKIKCHHTQTLPLTADGLRKAHEQIEAGGVKGKIALAVDAEGLDPQQAFT</sequence>
<dbReference type="RefSeq" id="XP_047762496.1">
    <property type="nucleotide sequence ID" value="XM_047905414.1"/>
</dbReference>
<dbReference type="AlphaFoldDB" id="A0A9Q8LIR3"/>
<dbReference type="Pfam" id="PF13602">
    <property type="entry name" value="ADH_zinc_N_2"/>
    <property type="match status" value="1"/>
</dbReference>
<dbReference type="InterPro" id="IPR036291">
    <property type="entry name" value="NAD(P)-bd_dom_sf"/>
</dbReference>
<dbReference type="CDD" id="cd08252">
    <property type="entry name" value="AL_MDR"/>
    <property type="match status" value="1"/>
</dbReference>